<sequence length="125" mass="14045">MDKRSKSMIVVTVVLACILIVKSNILDPVGPLEGELELYRQYTLQTAPLSSNILKNTGLLTYRVVKVNKTSMEGSTEILIRSEDEKEWVHQTLEGQYTGKVRSYLLNFIPVKDINFKGGVTKDGK</sequence>
<reference evidence="2" key="1">
    <citation type="submission" date="2007-10" db="EMBL/GenBank/DDBJ databases">
        <title>Complete genome of Alkaliphilus oremlandii OhILAs.</title>
        <authorList>
            <person name="Copeland A."/>
            <person name="Lucas S."/>
            <person name="Lapidus A."/>
            <person name="Barry K."/>
            <person name="Detter J.C."/>
            <person name="Glavina del Rio T."/>
            <person name="Hammon N."/>
            <person name="Israni S."/>
            <person name="Dalin E."/>
            <person name="Tice H."/>
            <person name="Pitluck S."/>
            <person name="Chain P."/>
            <person name="Malfatti S."/>
            <person name="Shin M."/>
            <person name="Vergez L."/>
            <person name="Schmutz J."/>
            <person name="Larimer F."/>
            <person name="Land M."/>
            <person name="Hauser L."/>
            <person name="Kyrpides N."/>
            <person name="Mikhailova N."/>
            <person name="Stolz J.F."/>
            <person name="Dawson A."/>
            <person name="Fisher E."/>
            <person name="Crable B."/>
            <person name="Perera E."/>
            <person name="Lisak J."/>
            <person name="Ranganathan M."/>
            <person name="Basu P."/>
            <person name="Richardson P."/>
        </authorList>
    </citation>
    <scope>NUCLEOTIDE SEQUENCE [LARGE SCALE GENOMIC DNA]</scope>
    <source>
        <strain evidence="2">OhILAs</strain>
    </source>
</reference>
<dbReference type="AlphaFoldDB" id="A8MLB9"/>
<keyword evidence="2" id="KW-1185">Reference proteome</keyword>
<dbReference type="HOGENOM" id="CLU_2010435_0_0_9"/>
<dbReference type="EMBL" id="CP000853">
    <property type="protein sequence ID" value="ABW18033.1"/>
    <property type="molecule type" value="Genomic_DNA"/>
</dbReference>
<dbReference type="RefSeq" id="WP_012158348.1">
    <property type="nucleotide sequence ID" value="NC_009922.1"/>
</dbReference>
<dbReference type="Proteomes" id="UP000000269">
    <property type="component" value="Chromosome"/>
</dbReference>
<dbReference type="KEGG" id="aoe:Clos_0471"/>
<gene>
    <name evidence="1" type="ordered locus">Clos_0471</name>
</gene>
<dbReference type="PROSITE" id="PS51257">
    <property type="entry name" value="PROKAR_LIPOPROTEIN"/>
    <property type="match status" value="1"/>
</dbReference>
<dbReference type="STRING" id="350688.Clos_0471"/>
<proteinExistence type="predicted"/>
<evidence type="ECO:0000313" key="1">
    <source>
        <dbReference type="EMBL" id="ABW18033.1"/>
    </source>
</evidence>
<evidence type="ECO:0000313" key="2">
    <source>
        <dbReference type="Proteomes" id="UP000000269"/>
    </source>
</evidence>
<protein>
    <submittedName>
        <fullName evidence="1">Uncharacterized protein</fullName>
    </submittedName>
</protein>
<accession>A8MLB9</accession>
<dbReference type="OrthoDB" id="1954063at2"/>
<name>A8MLB9_ALKOO</name>
<dbReference type="eggNOG" id="ENOG502ZVSB">
    <property type="taxonomic scope" value="Bacteria"/>
</dbReference>
<organism evidence="1 2">
    <name type="scientific">Alkaliphilus oremlandii (strain OhILAs)</name>
    <name type="common">Clostridium oremlandii (strain OhILAs)</name>
    <dbReference type="NCBI Taxonomy" id="350688"/>
    <lineage>
        <taxon>Bacteria</taxon>
        <taxon>Bacillati</taxon>
        <taxon>Bacillota</taxon>
        <taxon>Clostridia</taxon>
        <taxon>Peptostreptococcales</taxon>
        <taxon>Natronincolaceae</taxon>
        <taxon>Alkaliphilus</taxon>
    </lineage>
</organism>